<evidence type="ECO:0000313" key="2">
    <source>
        <dbReference type="EMBL" id="KPL85816.1"/>
    </source>
</evidence>
<reference evidence="2 3" key="1">
    <citation type="submission" date="2015-07" db="EMBL/GenBank/DDBJ databases">
        <title>Genome sequence of Levilinea saccharolytica DSM 16555.</title>
        <authorList>
            <person name="Hemp J."/>
            <person name="Ward L.M."/>
            <person name="Pace L.A."/>
            <person name="Fischer W.W."/>
        </authorList>
    </citation>
    <scope>NUCLEOTIDE SEQUENCE [LARGE SCALE GENOMIC DNA]</scope>
    <source>
        <strain evidence="2 3">KIBI-1</strain>
    </source>
</reference>
<dbReference type="Pfam" id="PF00561">
    <property type="entry name" value="Abhydrolase_1"/>
    <property type="match status" value="1"/>
</dbReference>
<gene>
    <name evidence="2" type="ORF">ADN01_05740</name>
</gene>
<dbReference type="Gene3D" id="3.40.50.1820">
    <property type="entry name" value="alpha/beta hydrolase"/>
    <property type="match status" value="1"/>
</dbReference>
<dbReference type="AlphaFoldDB" id="A0A0P6YKS2"/>
<feature type="domain" description="AB hydrolase-1" evidence="1">
    <location>
        <begin position="41"/>
        <end position="189"/>
    </location>
</feature>
<organism evidence="2 3">
    <name type="scientific">Levilinea saccharolytica</name>
    <dbReference type="NCBI Taxonomy" id="229921"/>
    <lineage>
        <taxon>Bacteria</taxon>
        <taxon>Bacillati</taxon>
        <taxon>Chloroflexota</taxon>
        <taxon>Anaerolineae</taxon>
        <taxon>Anaerolineales</taxon>
        <taxon>Anaerolineaceae</taxon>
        <taxon>Levilinea</taxon>
    </lineage>
</organism>
<keyword evidence="3" id="KW-1185">Reference proteome</keyword>
<accession>A0A0P6YKS2</accession>
<dbReference type="InterPro" id="IPR029058">
    <property type="entry name" value="AB_hydrolase_fold"/>
</dbReference>
<dbReference type="STRING" id="229921.ADN01_05740"/>
<dbReference type="RefSeq" id="WP_062417224.1">
    <property type="nucleotide sequence ID" value="NZ_DF967974.1"/>
</dbReference>
<dbReference type="EMBL" id="LGCM01000023">
    <property type="protein sequence ID" value="KPL85816.1"/>
    <property type="molecule type" value="Genomic_DNA"/>
</dbReference>
<protein>
    <recommendedName>
        <fullName evidence="1">AB hydrolase-1 domain-containing protein</fullName>
    </recommendedName>
</protein>
<dbReference type="InterPro" id="IPR000073">
    <property type="entry name" value="AB_hydrolase_1"/>
</dbReference>
<comment type="caution">
    <text evidence="2">The sequence shown here is derived from an EMBL/GenBank/DDBJ whole genome shotgun (WGS) entry which is preliminary data.</text>
</comment>
<proteinExistence type="predicted"/>
<evidence type="ECO:0000259" key="1">
    <source>
        <dbReference type="Pfam" id="PF00561"/>
    </source>
</evidence>
<dbReference type="SUPFAM" id="SSF53474">
    <property type="entry name" value="alpha/beta-Hydrolases"/>
    <property type="match status" value="1"/>
</dbReference>
<sequence>MFPKPDSSHITTTTQTIALEEGASLFVKVLRGPQRTGRRAIYIHGGGGGGNHTLIDRPSRHLINDGFFDTIYLPDRRGDGASSPLTHKQTIREHAKDMAILLDGLGETGPLTAMGVSYGGPIALDLAAIDLRIERVVLVASSPALSQNNGIARVMLKTGFLSVLMKTVYRRFLGQLPPEYVDFDPAYDAKSSRELVKMFTEALKRTPKDRLDSFIYSIEATLDEANASLAEDVTLHVPVLQIIGQRDEVWGSKLLPAYLERFPAYRQIIVPEGRIHKDVFLKPVPFYQALVRGLSEALSA</sequence>
<evidence type="ECO:0000313" key="3">
    <source>
        <dbReference type="Proteomes" id="UP000050501"/>
    </source>
</evidence>
<name>A0A0P6YKS2_9CHLR</name>
<dbReference type="Proteomes" id="UP000050501">
    <property type="component" value="Unassembled WGS sequence"/>
</dbReference>